<dbReference type="Pfam" id="PF25764">
    <property type="entry name" value="KIF21A_4th"/>
    <property type="match status" value="1"/>
</dbReference>
<proteinExistence type="inferred from homology"/>
<dbReference type="Proteomes" id="UP000053760">
    <property type="component" value="Unassembled WGS sequence"/>
</dbReference>
<dbReference type="InterPro" id="IPR027417">
    <property type="entry name" value="P-loop_NTPase"/>
</dbReference>
<organism evidence="15 16">
    <name type="scientific">Cuculus canorus</name>
    <name type="common">Common cuckoo</name>
    <dbReference type="NCBI Taxonomy" id="55661"/>
    <lineage>
        <taxon>Eukaryota</taxon>
        <taxon>Metazoa</taxon>
        <taxon>Chordata</taxon>
        <taxon>Craniata</taxon>
        <taxon>Vertebrata</taxon>
        <taxon>Euteleostomi</taxon>
        <taxon>Archelosauria</taxon>
        <taxon>Archosauria</taxon>
        <taxon>Dinosauria</taxon>
        <taxon>Saurischia</taxon>
        <taxon>Theropoda</taxon>
        <taxon>Coelurosauria</taxon>
        <taxon>Aves</taxon>
        <taxon>Neognathae</taxon>
        <taxon>Neoaves</taxon>
        <taxon>Otidimorphae</taxon>
        <taxon>Cuculiformes</taxon>
        <taxon>Cuculidae</taxon>
        <taxon>Cuculus</taxon>
    </lineage>
</organism>
<dbReference type="GO" id="GO:0007052">
    <property type="term" value="P:mitotic spindle organization"/>
    <property type="evidence" value="ECO:0007669"/>
    <property type="project" value="TreeGrafter"/>
</dbReference>
<protein>
    <submittedName>
        <fullName evidence="15">Kinesin-like KIF27</fullName>
    </submittedName>
</protein>
<feature type="region of interest" description="Disordered" evidence="13">
    <location>
        <begin position="1271"/>
        <end position="1347"/>
    </location>
</feature>
<keyword evidence="5 11" id="KW-0067">ATP-binding</keyword>
<evidence type="ECO:0000256" key="7">
    <source>
        <dbReference type="ARBA" id="ARBA00023069"/>
    </source>
</evidence>
<feature type="coiled-coil region" evidence="12">
    <location>
        <begin position="1201"/>
        <end position="1228"/>
    </location>
</feature>
<dbReference type="PROSITE" id="PS00411">
    <property type="entry name" value="KINESIN_MOTOR_1"/>
    <property type="match status" value="1"/>
</dbReference>
<accession>A0A091GRJ0</accession>
<dbReference type="Gene3D" id="3.40.850.10">
    <property type="entry name" value="Kinesin motor domain"/>
    <property type="match status" value="1"/>
</dbReference>
<evidence type="ECO:0000256" key="4">
    <source>
        <dbReference type="ARBA" id="ARBA00022741"/>
    </source>
</evidence>
<feature type="region of interest" description="Disordered" evidence="13">
    <location>
        <begin position="835"/>
        <end position="854"/>
    </location>
</feature>
<evidence type="ECO:0000256" key="10">
    <source>
        <dbReference type="ARBA" id="ARBA00023273"/>
    </source>
</evidence>
<keyword evidence="16" id="KW-1185">Reference proteome</keyword>
<evidence type="ECO:0000256" key="12">
    <source>
        <dbReference type="SAM" id="Coils"/>
    </source>
</evidence>
<keyword evidence="6 12" id="KW-0175">Coiled coil</keyword>
<keyword evidence="10" id="KW-0966">Cell projection</keyword>
<dbReference type="GO" id="GO:0007018">
    <property type="term" value="P:microtubule-based movement"/>
    <property type="evidence" value="ECO:0007669"/>
    <property type="project" value="InterPro"/>
</dbReference>
<keyword evidence="7" id="KW-0969">Cilium</keyword>
<name>A0A091GRJ0_CUCCA</name>
<keyword evidence="9" id="KW-0206">Cytoskeleton</keyword>
<dbReference type="PROSITE" id="PS50067">
    <property type="entry name" value="KINESIN_MOTOR_2"/>
    <property type="match status" value="1"/>
</dbReference>
<evidence type="ECO:0000256" key="3">
    <source>
        <dbReference type="ARBA" id="ARBA00022490"/>
    </source>
</evidence>
<dbReference type="GO" id="GO:0051231">
    <property type="term" value="P:spindle elongation"/>
    <property type="evidence" value="ECO:0007669"/>
    <property type="project" value="TreeGrafter"/>
</dbReference>
<evidence type="ECO:0000256" key="6">
    <source>
        <dbReference type="ARBA" id="ARBA00023054"/>
    </source>
</evidence>
<reference evidence="15 16" key="1">
    <citation type="submission" date="2014-04" db="EMBL/GenBank/DDBJ databases">
        <title>Genome evolution of avian class.</title>
        <authorList>
            <person name="Zhang G."/>
            <person name="Li C."/>
        </authorList>
    </citation>
    <scope>NUCLEOTIDE SEQUENCE [LARGE SCALE GENOMIC DNA]</scope>
    <source>
        <strain evidence="15">BGI_N303</strain>
    </source>
</reference>
<dbReference type="CDD" id="cd01372">
    <property type="entry name" value="KISc_KIF4"/>
    <property type="match status" value="1"/>
</dbReference>
<keyword evidence="8 11" id="KW-0505">Motor protein</keyword>
<dbReference type="Pfam" id="PF00225">
    <property type="entry name" value="Kinesin"/>
    <property type="match status" value="1"/>
</dbReference>
<dbReference type="InterPro" id="IPR001752">
    <property type="entry name" value="Kinesin_motor_dom"/>
</dbReference>
<dbReference type="GO" id="GO:0005875">
    <property type="term" value="C:microtubule associated complex"/>
    <property type="evidence" value="ECO:0007669"/>
    <property type="project" value="TreeGrafter"/>
</dbReference>
<dbReference type="GO" id="GO:0005524">
    <property type="term" value="F:ATP binding"/>
    <property type="evidence" value="ECO:0007669"/>
    <property type="project" value="UniProtKB-UniRule"/>
</dbReference>
<dbReference type="STRING" id="55661.A0A091GRJ0"/>
<evidence type="ECO:0000259" key="14">
    <source>
        <dbReference type="PROSITE" id="PS50067"/>
    </source>
</evidence>
<dbReference type="EMBL" id="KL447750">
    <property type="protein sequence ID" value="KFO76727.1"/>
    <property type="molecule type" value="Genomic_DNA"/>
</dbReference>
<evidence type="ECO:0000256" key="11">
    <source>
        <dbReference type="PROSITE-ProRule" id="PRU00283"/>
    </source>
</evidence>
<comment type="subcellular location">
    <subcellularLocation>
        <location evidence="1">Cell projection</location>
        <location evidence="1">Cilium</location>
    </subcellularLocation>
    <subcellularLocation>
        <location evidence="2">Cytoplasm</location>
        <location evidence="2">Cytoskeleton</location>
    </subcellularLocation>
</comment>
<comment type="similarity">
    <text evidence="11">Belongs to the TRAFAC class myosin-kinesin ATPase superfamily. Kinesin family.</text>
</comment>
<keyword evidence="4 11" id="KW-0547">Nucleotide-binding</keyword>
<evidence type="ECO:0000256" key="8">
    <source>
        <dbReference type="ARBA" id="ARBA00023175"/>
    </source>
</evidence>
<evidence type="ECO:0000313" key="16">
    <source>
        <dbReference type="Proteomes" id="UP000053760"/>
    </source>
</evidence>
<dbReference type="FunFam" id="3.40.850.10:FF:000025">
    <property type="entry name" value="kinesin-like protein KIF27 isoform X1"/>
    <property type="match status" value="1"/>
</dbReference>
<evidence type="ECO:0000256" key="2">
    <source>
        <dbReference type="ARBA" id="ARBA00004245"/>
    </source>
</evidence>
<feature type="non-terminal residue" evidence="15">
    <location>
        <position position="1400"/>
    </location>
</feature>
<feature type="binding site" evidence="11">
    <location>
        <begin position="84"/>
        <end position="91"/>
    </location>
    <ligand>
        <name>ATP</name>
        <dbReference type="ChEBI" id="CHEBI:30616"/>
    </ligand>
</feature>
<dbReference type="SMART" id="SM00129">
    <property type="entry name" value="KISc"/>
    <property type="match status" value="1"/>
</dbReference>
<dbReference type="GO" id="GO:0003777">
    <property type="term" value="F:microtubule motor activity"/>
    <property type="evidence" value="ECO:0007669"/>
    <property type="project" value="InterPro"/>
</dbReference>
<evidence type="ECO:0000256" key="9">
    <source>
        <dbReference type="ARBA" id="ARBA00023212"/>
    </source>
</evidence>
<dbReference type="PRINTS" id="PR00380">
    <property type="entry name" value="KINESINHEAVY"/>
</dbReference>
<evidence type="ECO:0000256" key="1">
    <source>
        <dbReference type="ARBA" id="ARBA00004138"/>
    </source>
</evidence>
<evidence type="ECO:0000256" key="5">
    <source>
        <dbReference type="ARBA" id="ARBA00022840"/>
    </source>
</evidence>
<dbReference type="InterPro" id="IPR036961">
    <property type="entry name" value="Kinesin_motor_dom_sf"/>
</dbReference>
<feature type="compositionally biased region" description="Polar residues" evidence="13">
    <location>
        <begin position="1273"/>
        <end position="1285"/>
    </location>
</feature>
<dbReference type="GO" id="GO:0005929">
    <property type="term" value="C:cilium"/>
    <property type="evidence" value="ECO:0007669"/>
    <property type="project" value="UniProtKB-SubCell"/>
</dbReference>
<dbReference type="PANTHER" id="PTHR47969">
    <property type="entry name" value="CHROMOSOME-ASSOCIATED KINESIN KIF4A-RELATED"/>
    <property type="match status" value="1"/>
</dbReference>
<dbReference type="InterPro" id="IPR019821">
    <property type="entry name" value="Kinesin_motor_CS"/>
</dbReference>
<feature type="compositionally biased region" description="Polar residues" evidence="13">
    <location>
        <begin position="836"/>
        <end position="854"/>
    </location>
</feature>
<gene>
    <name evidence="15" type="ORF">N303_06750</name>
</gene>
<feature type="compositionally biased region" description="Basic and acidic residues" evidence="13">
    <location>
        <begin position="1315"/>
        <end position="1336"/>
    </location>
</feature>
<dbReference type="PANTHER" id="PTHR47969:SF30">
    <property type="entry name" value="KINESIN FAMILY MEMBER 27"/>
    <property type="match status" value="1"/>
</dbReference>
<sequence length="1400" mass="160230">MEEIPVKVAVRIRPLLSREVLHNHQMCVRVVPNTQQIIIGKDRVFTFDFVFGKNSTQEEVYTACIKPLLVSLTEGYNATVFAYGQTGSGKTYTIGAGHIASVAEDEKGIIPRAIQELFQHIAENHNSEFCVKVSYIEVYKEDLRDLLELDISVKELHIREDEKGNTVIVGAKEVEVESADEVISLLESGNAARHTGTTQMNEHSSRSHAIFTISICQKQSAESQKDTDAAQDSSWKSVQMIASKFHFVDLAGSERVAKTGNTGERFKESIQINSGLFALGNVISALGDPKRKSIHIPYRDAKITRILKDSLGGNAKTVMITCISPSSSDFDESLNSLKYANRAKNIRNKPVINYNPVQDRIDEMELEIRLLREALHNQHVSNQRSHDLNPERTRICSLEEQLTRLQVQCFSYRNCVDEAFPFLVDLNNDVSLEKSHQDRLQRWISMVQDVRKEALTMQETGTGTWASQEPHHITILQLKRELKKCQQAVIMDEELFVQKDHELLILQNQIKTLLQKNEEQLKSLTEAQETRRLQNEKMVEQQMLIDQLKAKIENFTDVKTWDFSSANGNEPAPVASARRPYSVPLTKSLLRSLHPPSGIETRKTYSSPPAFSLPRVMAEFRARSQMMLSNIEDQDKVLHCHLSDQSDEEEENIGSKKKASFKRFANRTWTQNQASLYCLPDLSDMKCQADESVLSNTSLLQADTVTGEEIYSLQKSHDVNVQKLRNSELRITEAKQKLRELALSIKMKEELIKELVRTGKDAQSVSRQYSLKITKLQQESEQAKMELAETQKQLQELESKELRDIPEKATLQKEFWKKMDAAKMRVQALQKKQQDTKNLASLSNQSERQATELKQNVAQMKHQQTQLQKRLCEENEKKKQLEAEVQRDQQQIKELQLKIEQQQKILKLKDKEIVAFKKKIDNSVGTSQKLQKLEEQKNWLDEEIERVLQQQQHLAELEEDLKKREAIVAKKEALLQEKSHLEIKKLRSSQALNKDSVKLSTRLSMLDQELCDKSMQLQGSTSEDKTDILEKIQVLQAERDQLLRRRNSVDEKLKDGKILSTEEEHVLYQLEEGIEALEAAIDYKNESIENRQHLLRSSAQILSQTENNVIGKLVSLPAAELRAILFRYFNKIVGLRESVCKLQLQIEEQEMKVIDQQDIIRELESALEHVKVQCDRQLTLQQKEHEKKLQLILHHFQEQDSEGIAETVKRYEAKVQEVEKDLFFYKKTSRELKKKLKGLLGGSSHQLLASTKYNSAADMASTQYEAEVASAEFKSTVNPETNSQPGKIKETDRTSTSRTQENSYRLGEDVSEFGCNKEHLSNSSDDKTGTDEDQRSASHPHLPSVIQRRETITQFQGVTPVKLSRRELRYIPPSELSLRRSSLGAGVNFIASDSIEMDKK</sequence>
<dbReference type="InterPro" id="IPR027640">
    <property type="entry name" value="Kinesin-like_fam"/>
</dbReference>
<evidence type="ECO:0000313" key="15">
    <source>
        <dbReference type="EMBL" id="KFO76727.1"/>
    </source>
</evidence>
<dbReference type="SUPFAM" id="SSF52540">
    <property type="entry name" value="P-loop containing nucleoside triphosphate hydrolases"/>
    <property type="match status" value="1"/>
</dbReference>
<keyword evidence="3" id="KW-0963">Cytoplasm</keyword>
<dbReference type="GO" id="GO:0008017">
    <property type="term" value="F:microtubule binding"/>
    <property type="evidence" value="ECO:0007669"/>
    <property type="project" value="InterPro"/>
</dbReference>
<evidence type="ECO:0000256" key="13">
    <source>
        <dbReference type="SAM" id="MobiDB-lite"/>
    </source>
</evidence>
<feature type="domain" description="Kinesin motor" evidence="14">
    <location>
        <begin position="5"/>
        <end position="346"/>
    </location>
</feature>
<feature type="coiled-coil region" evidence="12">
    <location>
        <begin position="1025"/>
        <end position="1052"/>
    </location>
</feature>